<dbReference type="Gene3D" id="3.40.50.1220">
    <property type="entry name" value="TPP-binding domain"/>
    <property type="match status" value="1"/>
</dbReference>
<protein>
    <submittedName>
        <fullName evidence="1">Uncharacterized protein</fullName>
    </submittedName>
</protein>
<dbReference type="OrthoDB" id="3535128at2759"/>
<dbReference type="AlphaFoldDB" id="A0A9P7YB55"/>
<dbReference type="SUPFAM" id="SSF52467">
    <property type="entry name" value="DHS-like NAD/FAD-binding domain"/>
    <property type="match status" value="1"/>
</dbReference>
<evidence type="ECO:0000313" key="1">
    <source>
        <dbReference type="EMBL" id="KAG9230406.1"/>
    </source>
</evidence>
<keyword evidence="2" id="KW-1185">Reference proteome</keyword>
<sequence>NINYIKRLLPNLDTKTIRLYSRARILKGKRSLNISRLRPNVLLYGEPHLDDKEILETTRHDLRICPELVLIVDTKLGIPGARSIAVDFCHAARSVGGASFWISKEELMWSVKSLCDYVLIGDCDKVIPLDIFKVSN</sequence>
<proteinExistence type="predicted"/>
<feature type="non-terminal residue" evidence="1">
    <location>
        <position position="1"/>
    </location>
</feature>
<dbReference type="InterPro" id="IPR029035">
    <property type="entry name" value="DHS-like_NAD/FAD-binding_dom"/>
</dbReference>
<comment type="caution">
    <text evidence="1">The sequence shown here is derived from an EMBL/GenBank/DDBJ whole genome shotgun (WGS) entry which is preliminary data.</text>
</comment>
<organism evidence="1 2">
    <name type="scientific">Amylocarpus encephaloides</name>
    <dbReference type="NCBI Taxonomy" id="45428"/>
    <lineage>
        <taxon>Eukaryota</taxon>
        <taxon>Fungi</taxon>
        <taxon>Dikarya</taxon>
        <taxon>Ascomycota</taxon>
        <taxon>Pezizomycotina</taxon>
        <taxon>Leotiomycetes</taxon>
        <taxon>Helotiales</taxon>
        <taxon>Helotiales incertae sedis</taxon>
        <taxon>Amylocarpus</taxon>
    </lineage>
</organism>
<dbReference type="Proteomes" id="UP000824998">
    <property type="component" value="Unassembled WGS sequence"/>
</dbReference>
<name>A0A9P7YB55_9HELO</name>
<dbReference type="EMBL" id="MU251676">
    <property type="protein sequence ID" value="KAG9230406.1"/>
    <property type="molecule type" value="Genomic_DNA"/>
</dbReference>
<gene>
    <name evidence="1" type="ORF">BJ875DRAFT_385233</name>
</gene>
<evidence type="ECO:0000313" key="2">
    <source>
        <dbReference type="Proteomes" id="UP000824998"/>
    </source>
</evidence>
<accession>A0A9P7YB55</accession>
<reference evidence="1" key="1">
    <citation type="journal article" date="2021" name="IMA Fungus">
        <title>Genomic characterization of three marine fungi, including Emericellopsis atlantica sp. nov. with signatures of a generalist lifestyle and marine biomass degradation.</title>
        <authorList>
            <person name="Hagestad O.C."/>
            <person name="Hou L."/>
            <person name="Andersen J.H."/>
            <person name="Hansen E.H."/>
            <person name="Altermark B."/>
            <person name="Li C."/>
            <person name="Kuhnert E."/>
            <person name="Cox R.J."/>
            <person name="Crous P.W."/>
            <person name="Spatafora J.W."/>
            <person name="Lail K."/>
            <person name="Amirebrahimi M."/>
            <person name="Lipzen A."/>
            <person name="Pangilinan J."/>
            <person name="Andreopoulos W."/>
            <person name="Hayes R.D."/>
            <person name="Ng V."/>
            <person name="Grigoriev I.V."/>
            <person name="Jackson S.A."/>
            <person name="Sutton T.D.S."/>
            <person name="Dobson A.D.W."/>
            <person name="Rama T."/>
        </authorList>
    </citation>
    <scope>NUCLEOTIDE SEQUENCE</scope>
    <source>
        <strain evidence="1">TRa018bII</strain>
    </source>
</reference>